<evidence type="ECO:0000313" key="2">
    <source>
        <dbReference type="EMBL" id="SHM64255.1"/>
    </source>
</evidence>
<organism evidence="2 3">
    <name type="scientific">Roseibium suaedae</name>
    <dbReference type="NCBI Taxonomy" id="735517"/>
    <lineage>
        <taxon>Bacteria</taxon>
        <taxon>Pseudomonadati</taxon>
        <taxon>Pseudomonadota</taxon>
        <taxon>Alphaproteobacteria</taxon>
        <taxon>Hyphomicrobiales</taxon>
        <taxon>Stappiaceae</taxon>
        <taxon>Roseibium</taxon>
    </lineage>
</organism>
<dbReference type="OrthoDB" id="7677493at2"/>
<proteinExistence type="predicted"/>
<feature type="transmembrane region" description="Helical" evidence="1">
    <location>
        <begin position="32"/>
        <end position="55"/>
    </location>
</feature>
<dbReference type="EMBL" id="FRBW01000003">
    <property type="protein sequence ID" value="SHM64255.1"/>
    <property type="molecule type" value="Genomic_DNA"/>
</dbReference>
<keyword evidence="1" id="KW-1133">Transmembrane helix</keyword>
<reference evidence="2 3" key="1">
    <citation type="submission" date="2016-11" db="EMBL/GenBank/DDBJ databases">
        <authorList>
            <person name="Jaros S."/>
            <person name="Januszkiewicz K."/>
            <person name="Wedrychowicz H."/>
        </authorList>
    </citation>
    <scope>NUCLEOTIDE SEQUENCE [LARGE SCALE GENOMIC DNA]</scope>
    <source>
        <strain evidence="2 3">DSM 22153</strain>
    </source>
</reference>
<gene>
    <name evidence="2" type="ORF">SAMN05444272_2827</name>
</gene>
<keyword evidence="3" id="KW-1185">Reference proteome</keyword>
<accession>A0A1M7KG99</accession>
<name>A0A1M7KG99_9HYPH</name>
<sequence length="134" mass="14299">MQTWDNENRESKRRFFNRDVFFSSPEASHPAAGLQVAAIMSLAVGAIFVAGIMTLTPVGAADARNVNAVNKTDRLERVETATPCKGQAWGAWSTECAAQLSGASSVRQVGFVTTSSASVTEPNTTVLHRMPIDG</sequence>
<keyword evidence="1" id="KW-0472">Membrane</keyword>
<evidence type="ECO:0000313" key="3">
    <source>
        <dbReference type="Proteomes" id="UP000186002"/>
    </source>
</evidence>
<evidence type="ECO:0000256" key="1">
    <source>
        <dbReference type="SAM" id="Phobius"/>
    </source>
</evidence>
<dbReference type="STRING" id="735517.SAMN05444272_2827"/>
<protein>
    <submittedName>
        <fullName evidence="2">Uncharacterized protein</fullName>
    </submittedName>
</protein>
<dbReference type="AlphaFoldDB" id="A0A1M7KG99"/>
<dbReference type="RefSeq" id="WP_073013973.1">
    <property type="nucleotide sequence ID" value="NZ_FRBW01000003.1"/>
</dbReference>
<keyword evidence="1" id="KW-0812">Transmembrane</keyword>
<dbReference type="Proteomes" id="UP000186002">
    <property type="component" value="Unassembled WGS sequence"/>
</dbReference>